<dbReference type="OrthoDB" id="289038at2759"/>
<protein>
    <recommendedName>
        <fullName evidence="3">MATH domain-containing protein</fullName>
    </recommendedName>
</protein>
<reference evidence="5" key="1">
    <citation type="journal article" date="2015" name="Nat. Plants">
        <title>Genome expansion of Arabis alpina linked with retrotransposition and reduced symmetric DNA methylation.</title>
        <authorList>
            <person name="Willing E.M."/>
            <person name="Rawat V."/>
            <person name="Mandakova T."/>
            <person name="Maumus F."/>
            <person name="James G.V."/>
            <person name="Nordstroem K.J."/>
            <person name="Becker C."/>
            <person name="Warthmann N."/>
            <person name="Chica C."/>
            <person name="Szarzynska B."/>
            <person name="Zytnicki M."/>
            <person name="Albani M.C."/>
            <person name="Kiefer C."/>
            <person name="Bergonzi S."/>
            <person name="Castaings L."/>
            <person name="Mateos J.L."/>
            <person name="Berns M.C."/>
            <person name="Bujdoso N."/>
            <person name="Piofczyk T."/>
            <person name="de Lorenzo L."/>
            <person name="Barrero-Sicilia C."/>
            <person name="Mateos I."/>
            <person name="Piednoel M."/>
            <person name="Hagmann J."/>
            <person name="Chen-Min-Tao R."/>
            <person name="Iglesias-Fernandez R."/>
            <person name="Schuster S.C."/>
            <person name="Alonso-Blanco C."/>
            <person name="Roudier F."/>
            <person name="Carbonero P."/>
            <person name="Paz-Ares J."/>
            <person name="Davis S.J."/>
            <person name="Pecinka A."/>
            <person name="Quesneville H."/>
            <person name="Colot V."/>
            <person name="Lysak M.A."/>
            <person name="Weigel D."/>
            <person name="Coupland G."/>
            <person name="Schneeberger K."/>
        </authorList>
    </citation>
    <scope>NUCLEOTIDE SEQUENCE [LARGE SCALE GENOMIC DNA]</scope>
    <source>
        <strain evidence="5">cv. Pajares</strain>
    </source>
</reference>
<dbReference type="Proteomes" id="UP000029120">
    <property type="component" value="Chromosome 5"/>
</dbReference>
<dbReference type="PANTHER" id="PTHR46236:SF32">
    <property type="entry name" value="MATH DOMAIN-CONTAINING PROTEIN"/>
    <property type="match status" value="1"/>
</dbReference>
<dbReference type="CDD" id="cd00121">
    <property type="entry name" value="MATH"/>
    <property type="match status" value="1"/>
</dbReference>
<dbReference type="eggNOG" id="KOG1987">
    <property type="taxonomic scope" value="Eukaryota"/>
</dbReference>
<dbReference type="Gramene" id="KFK35057">
    <property type="protein sequence ID" value="KFK35057"/>
    <property type="gene ID" value="AALP_AA5G229300"/>
</dbReference>
<dbReference type="OMA" id="WGRLSMF"/>
<dbReference type="AlphaFoldDB" id="A0A087GYV5"/>
<dbReference type="Pfam" id="PF22486">
    <property type="entry name" value="MATH_2"/>
    <property type="match status" value="1"/>
</dbReference>
<evidence type="ECO:0000256" key="1">
    <source>
        <dbReference type="ARBA" id="ARBA00023054"/>
    </source>
</evidence>
<dbReference type="SMART" id="SM00061">
    <property type="entry name" value="MATH"/>
    <property type="match status" value="1"/>
</dbReference>
<gene>
    <name evidence="4" type="ordered locus">AALP_Aa5g229300</name>
</gene>
<evidence type="ECO:0000259" key="3">
    <source>
        <dbReference type="PROSITE" id="PS50144"/>
    </source>
</evidence>
<dbReference type="SUPFAM" id="SSF49599">
    <property type="entry name" value="TRAF domain-like"/>
    <property type="match status" value="1"/>
</dbReference>
<accession>A0A087GYV5</accession>
<keyword evidence="1 2" id="KW-0175">Coiled coil</keyword>
<dbReference type="PROSITE" id="PS50144">
    <property type="entry name" value="MATH"/>
    <property type="match status" value="1"/>
</dbReference>
<dbReference type="Gene3D" id="2.60.210.10">
    <property type="entry name" value="Apoptosis, Tumor Necrosis Factor Receptor Associated Protein 2, Chain A"/>
    <property type="match status" value="1"/>
</dbReference>
<feature type="domain" description="MATH" evidence="3">
    <location>
        <begin position="51"/>
        <end position="171"/>
    </location>
</feature>
<sequence length="336" mass="38976">MCQSPQELYKDDLSSAYVALEFMTKAGFKMDWLEKKLDEVSQKKEKEEVGETKLQGMEEKLKDLKQMKIYSDQFVVGGCKWCLRVCPKGNDFDYLFIYLEAADYGLLPTGWRRHARYLFNIVNQNSVKRFKQSDAQKWFDEKCPRWGSLFMFPMNEIHANGEVKVVVEVEVLEVIGKSNVSEETSTIVETMDVNGFQLPSSQVEIVNRLFERHPEIASEFRSKNPNLRTGYMSLLLSLIETLRQSSQELLKADLAEAYAALRSMTDAGFKLDWLKKKLNEMSEKKEKEEASENRMQEIMEEMENLKQKYSDLQAQLKKEKAEMLAAIVPISFDDVI</sequence>
<evidence type="ECO:0000256" key="2">
    <source>
        <dbReference type="SAM" id="Coils"/>
    </source>
</evidence>
<dbReference type="InterPro" id="IPR050804">
    <property type="entry name" value="MCC"/>
</dbReference>
<feature type="coiled-coil region" evidence="2">
    <location>
        <begin position="271"/>
        <end position="322"/>
    </location>
</feature>
<dbReference type="InterPro" id="IPR008974">
    <property type="entry name" value="TRAF-like"/>
</dbReference>
<evidence type="ECO:0000313" key="5">
    <source>
        <dbReference type="Proteomes" id="UP000029120"/>
    </source>
</evidence>
<dbReference type="EMBL" id="CM002873">
    <property type="protein sequence ID" value="KFK35057.1"/>
    <property type="molecule type" value="Genomic_DNA"/>
</dbReference>
<dbReference type="PANTHER" id="PTHR46236">
    <property type="entry name" value="TRAF-LIKE SUPERFAMILY PROTEIN"/>
    <property type="match status" value="1"/>
</dbReference>
<proteinExistence type="predicted"/>
<keyword evidence="5" id="KW-1185">Reference proteome</keyword>
<dbReference type="InterPro" id="IPR002083">
    <property type="entry name" value="MATH/TRAF_dom"/>
</dbReference>
<name>A0A087GYV5_ARAAL</name>
<organism evidence="4 5">
    <name type="scientific">Arabis alpina</name>
    <name type="common">Alpine rock-cress</name>
    <dbReference type="NCBI Taxonomy" id="50452"/>
    <lineage>
        <taxon>Eukaryota</taxon>
        <taxon>Viridiplantae</taxon>
        <taxon>Streptophyta</taxon>
        <taxon>Embryophyta</taxon>
        <taxon>Tracheophyta</taxon>
        <taxon>Spermatophyta</taxon>
        <taxon>Magnoliopsida</taxon>
        <taxon>eudicotyledons</taxon>
        <taxon>Gunneridae</taxon>
        <taxon>Pentapetalae</taxon>
        <taxon>rosids</taxon>
        <taxon>malvids</taxon>
        <taxon>Brassicales</taxon>
        <taxon>Brassicaceae</taxon>
        <taxon>Arabideae</taxon>
        <taxon>Arabis</taxon>
    </lineage>
</organism>
<evidence type="ECO:0000313" key="4">
    <source>
        <dbReference type="EMBL" id="KFK35057.1"/>
    </source>
</evidence>